<name>A0A1H7NBC0_9FLAO</name>
<proteinExistence type="predicted"/>
<keyword evidence="2" id="KW-1185">Reference proteome</keyword>
<evidence type="ECO:0000313" key="2">
    <source>
        <dbReference type="Proteomes" id="UP000198990"/>
    </source>
</evidence>
<protein>
    <submittedName>
        <fullName evidence="1">Uncharacterized protein</fullName>
    </submittedName>
</protein>
<gene>
    <name evidence="1" type="ORF">SAMN04488008_103128</name>
</gene>
<accession>A0A1H7NBC0</accession>
<dbReference type="AlphaFoldDB" id="A0A1H7NBC0"/>
<dbReference type="Proteomes" id="UP000198990">
    <property type="component" value="Unassembled WGS sequence"/>
</dbReference>
<evidence type="ECO:0000313" key="1">
    <source>
        <dbReference type="EMBL" id="SEL20579.1"/>
    </source>
</evidence>
<organism evidence="1 2">
    <name type="scientific">Maribacter orientalis</name>
    <dbReference type="NCBI Taxonomy" id="228957"/>
    <lineage>
        <taxon>Bacteria</taxon>
        <taxon>Pseudomonadati</taxon>
        <taxon>Bacteroidota</taxon>
        <taxon>Flavobacteriia</taxon>
        <taxon>Flavobacteriales</taxon>
        <taxon>Flavobacteriaceae</taxon>
        <taxon>Maribacter</taxon>
    </lineage>
</organism>
<dbReference type="EMBL" id="FNZN01000003">
    <property type="protein sequence ID" value="SEL20579.1"/>
    <property type="molecule type" value="Genomic_DNA"/>
</dbReference>
<reference evidence="2" key="1">
    <citation type="submission" date="2016-10" db="EMBL/GenBank/DDBJ databases">
        <authorList>
            <person name="Varghese N."/>
            <person name="Submissions S."/>
        </authorList>
    </citation>
    <scope>NUCLEOTIDE SEQUENCE [LARGE SCALE GENOMIC DNA]</scope>
    <source>
        <strain evidence="2">DSM 16471</strain>
    </source>
</reference>
<dbReference type="PROSITE" id="PS51257">
    <property type="entry name" value="PROKAR_LIPOPROTEIN"/>
    <property type="match status" value="1"/>
</dbReference>
<sequence length="242" mass="27463">MKNINLSLLVFLLACTLAYSQKRVLSRDITVTSSEELRLLNTFKEYQVVEIDLAKFSEDVTPLKETRILWDIGKSNNLDIQLYPHDIRSPSFKAAMVMEKGITNVEINKTVTYKGYLTNTGNKVRLTITDNFIYGSIQTDEGLLMIDQLKYVLKDKSIPSNKLVIYNNNNVKEGNLVCGTPDTEIEGRSAQEGVIAYSSSAGCNIVEVNVDCDTEYWNDYNDASFTRMLAEFNMIQDVYEDE</sequence>
<dbReference type="RefSeq" id="WP_091622206.1">
    <property type="nucleotide sequence ID" value="NZ_FNZN01000003.1"/>
</dbReference>